<organism evidence="1 2">
    <name type="scientific">Cenococcum geophilum 1.58</name>
    <dbReference type="NCBI Taxonomy" id="794803"/>
    <lineage>
        <taxon>Eukaryota</taxon>
        <taxon>Fungi</taxon>
        <taxon>Dikarya</taxon>
        <taxon>Ascomycota</taxon>
        <taxon>Pezizomycotina</taxon>
        <taxon>Dothideomycetes</taxon>
        <taxon>Pleosporomycetidae</taxon>
        <taxon>Gloniales</taxon>
        <taxon>Gloniaceae</taxon>
        <taxon>Cenococcum</taxon>
    </lineage>
</organism>
<keyword evidence="2" id="KW-1185">Reference proteome</keyword>
<accession>A0ACC8EN27</accession>
<evidence type="ECO:0000313" key="1">
    <source>
        <dbReference type="EMBL" id="OCK87728.1"/>
    </source>
</evidence>
<proteinExistence type="predicted"/>
<reference evidence="1 2" key="1">
    <citation type="journal article" date="2016" name="Nat. Commun.">
        <title>Ectomycorrhizal ecology is imprinted in the genome of the dominant symbiotic fungus Cenococcum geophilum.</title>
        <authorList>
            <consortium name="DOE Joint Genome Institute"/>
            <person name="Peter M."/>
            <person name="Kohler A."/>
            <person name="Ohm R.A."/>
            <person name="Kuo A."/>
            <person name="Krutzmann J."/>
            <person name="Morin E."/>
            <person name="Arend M."/>
            <person name="Barry K.W."/>
            <person name="Binder M."/>
            <person name="Choi C."/>
            <person name="Clum A."/>
            <person name="Copeland A."/>
            <person name="Grisel N."/>
            <person name="Haridas S."/>
            <person name="Kipfer T."/>
            <person name="LaButti K."/>
            <person name="Lindquist E."/>
            <person name="Lipzen A."/>
            <person name="Maire R."/>
            <person name="Meier B."/>
            <person name="Mihaltcheva S."/>
            <person name="Molinier V."/>
            <person name="Murat C."/>
            <person name="Poggeler S."/>
            <person name="Quandt C.A."/>
            <person name="Sperisen C."/>
            <person name="Tritt A."/>
            <person name="Tisserant E."/>
            <person name="Crous P.W."/>
            <person name="Henrissat B."/>
            <person name="Nehls U."/>
            <person name="Egli S."/>
            <person name="Spatafora J.W."/>
            <person name="Grigoriev I.V."/>
            <person name="Martin F.M."/>
        </authorList>
    </citation>
    <scope>NUCLEOTIDE SEQUENCE [LARGE SCALE GENOMIC DNA]</scope>
    <source>
        <strain evidence="1 2">1.58</strain>
    </source>
</reference>
<name>A0ACC8EN27_9PEZI</name>
<dbReference type="EMBL" id="KV748255">
    <property type="protein sequence ID" value="OCK87728.1"/>
    <property type="molecule type" value="Genomic_DNA"/>
</dbReference>
<dbReference type="Proteomes" id="UP000250078">
    <property type="component" value="Unassembled WGS sequence"/>
</dbReference>
<evidence type="ECO:0000313" key="2">
    <source>
        <dbReference type="Proteomes" id="UP000250078"/>
    </source>
</evidence>
<gene>
    <name evidence="1" type="ORF">K441DRAFT_690985</name>
</gene>
<sequence length="355" mass="39511">MAREPPKLGSIETILASKLAEPPAKKLDDSHYQPRTQSYYEFNGSAWQAAPTAHSATSAATSTTGALTMRLITWNIDVLSDGAKPRMAGALEHLESLVLNMPSAQPIVIFLQEMGQTDLAQIQAAEWVQARFFLTDIDERSWDSPHYGTTTLVDRRFNIKKIFRVPWVTKFERDGLFIDIKGSKGQVVRLCNTHLESLASDPPVRPLQLAAAAKYLHADSVQAALLAGDLNAIQPFDRTLHTENRLKDAYLELGGKEDSEEGYTWGHQVPQWMKNKFGCSRMDKILYSGAVRVKTLERIGVGVKVAEDKRQEMRDIGCEEWVTDHYGLMGELQLDVSCLISEVGSARLPAGISRI</sequence>
<protein>
    <submittedName>
        <fullName evidence="1">Uncharacterized protein</fullName>
    </submittedName>
</protein>